<evidence type="ECO:0000313" key="1">
    <source>
        <dbReference type="EMBL" id="GFE07205.1"/>
    </source>
</evidence>
<dbReference type="Proteomes" id="UP000435837">
    <property type="component" value="Unassembled WGS sequence"/>
</dbReference>
<gene>
    <name evidence="1" type="ORF">Scani_34730</name>
</gene>
<reference evidence="1 2" key="1">
    <citation type="submission" date="2019-12" db="EMBL/GenBank/DDBJ databases">
        <title>Whole genome shotgun sequence of Streptomyces caniferus NBRC 15389.</title>
        <authorList>
            <person name="Ichikawa N."/>
            <person name="Kimura A."/>
            <person name="Kitahashi Y."/>
            <person name="Komaki H."/>
            <person name="Tamura T."/>
        </authorList>
    </citation>
    <scope>NUCLEOTIDE SEQUENCE [LARGE SCALE GENOMIC DNA]</scope>
    <source>
        <strain evidence="1 2">NBRC 15389</strain>
    </source>
</reference>
<protein>
    <submittedName>
        <fullName evidence="1">Uncharacterized protein</fullName>
    </submittedName>
</protein>
<dbReference type="EMBL" id="BLIN01000004">
    <property type="protein sequence ID" value="GFE07205.1"/>
    <property type="molecule type" value="Genomic_DNA"/>
</dbReference>
<dbReference type="AlphaFoldDB" id="A0A640SC51"/>
<proteinExistence type="predicted"/>
<accession>A0A640SC51</accession>
<evidence type="ECO:0000313" key="2">
    <source>
        <dbReference type="Proteomes" id="UP000435837"/>
    </source>
</evidence>
<comment type="caution">
    <text evidence="1">The sequence shown here is derived from an EMBL/GenBank/DDBJ whole genome shotgun (WGS) entry which is preliminary data.</text>
</comment>
<organism evidence="1 2">
    <name type="scientific">Streptomyces caniferus</name>
    <dbReference type="NCBI Taxonomy" id="285557"/>
    <lineage>
        <taxon>Bacteria</taxon>
        <taxon>Bacillati</taxon>
        <taxon>Actinomycetota</taxon>
        <taxon>Actinomycetes</taxon>
        <taxon>Kitasatosporales</taxon>
        <taxon>Streptomycetaceae</taxon>
        <taxon>Streptomyces</taxon>
    </lineage>
</organism>
<sequence length="105" mass="10852">MQVNWGIQWGIRTAGRGYPPAGTFRGVAGGPFNQRCGRPMNGDVSALGARGISGRRSTTTSVNRGGAPGMVLLLAVERDHLAKLERSACGQRTSTGTGTAVPATL</sequence>
<name>A0A640SC51_9ACTN</name>